<dbReference type="GO" id="GO:0003676">
    <property type="term" value="F:nucleic acid binding"/>
    <property type="evidence" value="ECO:0007669"/>
    <property type="project" value="InterPro"/>
</dbReference>
<dbReference type="Pfam" id="PF00665">
    <property type="entry name" value="rve"/>
    <property type="match status" value="1"/>
</dbReference>
<proteinExistence type="predicted"/>
<dbReference type="PANTHER" id="PTHR37984:SF5">
    <property type="entry name" value="PROTEIN NYNRIN-LIKE"/>
    <property type="match status" value="1"/>
</dbReference>
<keyword evidence="3" id="KW-1185">Reference proteome</keyword>
<dbReference type="InterPro" id="IPR001584">
    <property type="entry name" value="Integrase_cat-core"/>
</dbReference>
<protein>
    <submittedName>
        <fullName evidence="2">MAATS1 isoform X1</fullName>
    </submittedName>
</protein>
<accession>A0A498LMV4</accession>
<gene>
    <name evidence="2" type="ORF">ROHU_010965</name>
</gene>
<feature type="domain" description="Integrase catalytic" evidence="1">
    <location>
        <begin position="1"/>
        <end position="154"/>
    </location>
</feature>
<dbReference type="AlphaFoldDB" id="A0A498LMV4"/>
<reference evidence="2 3" key="1">
    <citation type="submission" date="2018-03" db="EMBL/GenBank/DDBJ databases">
        <title>Draft genome sequence of Rohu Carp (Labeo rohita).</title>
        <authorList>
            <person name="Das P."/>
            <person name="Kushwaha B."/>
            <person name="Joshi C.G."/>
            <person name="Kumar D."/>
            <person name="Nagpure N.S."/>
            <person name="Sahoo L."/>
            <person name="Das S.P."/>
            <person name="Bit A."/>
            <person name="Patnaik S."/>
            <person name="Meher P.K."/>
            <person name="Jayasankar P."/>
            <person name="Koringa P.G."/>
            <person name="Patel N.V."/>
            <person name="Hinsu A.T."/>
            <person name="Kumar R."/>
            <person name="Pandey M."/>
            <person name="Agarwal S."/>
            <person name="Srivastava S."/>
            <person name="Singh M."/>
            <person name="Iquebal M.A."/>
            <person name="Jaiswal S."/>
            <person name="Angadi U.B."/>
            <person name="Kumar N."/>
            <person name="Raza M."/>
            <person name="Shah T.M."/>
            <person name="Rai A."/>
            <person name="Jena J.K."/>
        </authorList>
    </citation>
    <scope>NUCLEOTIDE SEQUENCE [LARGE SCALE GENOMIC DNA]</scope>
    <source>
        <strain evidence="2">DASCIFA01</strain>
        <tissue evidence="2">Testis</tissue>
    </source>
</reference>
<dbReference type="InterPro" id="IPR050951">
    <property type="entry name" value="Retrovirus_Pol_polyprotein"/>
</dbReference>
<evidence type="ECO:0000313" key="2">
    <source>
        <dbReference type="EMBL" id="RXN09758.1"/>
    </source>
</evidence>
<dbReference type="PROSITE" id="PS50994">
    <property type="entry name" value="INTEGRASE"/>
    <property type="match status" value="1"/>
</dbReference>
<dbReference type="InterPro" id="IPR036397">
    <property type="entry name" value="RNaseH_sf"/>
</dbReference>
<dbReference type="InterPro" id="IPR012337">
    <property type="entry name" value="RNaseH-like_sf"/>
</dbReference>
<dbReference type="SUPFAM" id="SSF53098">
    <property type="entry name" value="Ribonuclease H-like"/>
    <property type="match status" value="1"/>
</dbReference>
<dbReference type="Proteomes" id="UP000290572">
    <property type="component" value="Unassembled WGS sequence"/>
</dbReference>
<dbReference type="PANTHER" id="PTHR37984">
    <property type="entry name" value="PROTEIN CBG26694"/>
    <property type="match status" value="1"/>
</dbReference>
<comment type="caution">
    <text evidence="2">The sequence shown here is derived from an EMBL/GenBank/DDBJ whole genome shotgun (WGS) entry which is preliminary data.</text>
</comment>
<sequence length="162" mass="19035">MLGVDIMGLLLRSSNQNEHLLVCVDYFSRWVELFPILQAKAQTVTAIFRKEILTRWGVPDFLLSDRGIPYVFTVFRELCENWNITPKITTAYHPQTNMIERVNRTLKSMMAAYMDDNHKKWDHFLSEFRFALNLAIHHWIIPSQTPAWQKTPRSNGQNASWP</sequence>
<evidence type="ECO:0000313" key="3">
    <source>
        <dbReference type="Proteomes" id="UP000290572"/>
    </source>
</evidence>
<evidence type="ECO:0000259" key="1">
    <source>
        <dbReference type="PROSITE" id="PS50994"/>
    </source>
</evidence>
<dbReference type="GO" id="GO:0015074">
    <property type="term" value="P:DNA integration"/>
    <property type="evidence" value="ECO:0007669"/>
    <property type="project" value="InterPro"/>
</dbReference>
<dbReference type="EMBL" id="QBIY01013250">
    <property type="protein sequence ID" value="RXN09758.1"/>
    <property type="molecule type" value="Genomic_DNA"/>
</dbReference>
<name>A0A498LMV4_LABRO</name>
<dbReference type="Gene3D" id="3.30.420.10">
    <property type="entry name" value="Ribonuclease H-like superfamily/Ribonuclease H"/>
    <property type="match status" value="1"/>
</dbReference>
<dbReference type="STRING" id="84645.A0A498LMV4"/>
<organism evidence="2 3">
    <name type="scientific">Labeo rohita</name>
    <name type="common">Indian major carp</name>
    <name type="synonym">Cyprinus rohita</name>
    <dbReference type="NCBI Taxonomy" id="84645"/>
    <lineage>
        <taxon>Eukaryota</taxon>
        <taxon>Metazoa</taxon>
        <taxon>Chordata</taxon>
        <taxon>Craniata</taxon>
        <taxon>Vertebrata</taxon>
        <taxon>Euteleostomi</taxon>
        <taxon>Actinopterygii</taxon>
        <taxon>Neopterygii</taxon>
        <taxon>Teleostei</taxon>
        <taxon>Ostariophysi</taxon>
        <taxon>Cypriniformes</taxon>
        <taxon>Cyprinidae</taxon>
        <taxon>Labeoninae</taxon>
        <taxon>Labeonini</taxon>
        <taxon>Labeo</taxon>
    </lineage>
</organism>